<evidence type="ECO:0000313" key="2">
    <source>
        <dbReference type="Proteomes" id="UP000238916"/>
    </source>
</evidence>
<name>A0A2U3KHI5_9FIRM</name>
<protein>
    <submittedName>
        <fullName evidence="1">Uncharacterized protein</fullName>
    </submittedName>
</protein>
<dbReference type="Proteomes" id="UP000238916">
    <property type="component" value="Unassembled WGS sequence"/>
</dbReference>
<dbReference type="EMBL" id="OMOF01000113">
    <property type="protein sequence ID" value="SPF38990.1"/>
    <property type="molecule type" value="Genomic_DNA"/>
</dbReference>
<reference evidence="2" key="1">
    <citation type="submission" date="2018-02" db="EMBL/GenBank/DDBJ databases">
        <authorList>
            <person name="Hausmann B."/>
        </authorList>
    </citation>
    <scope>NUCLEOTIDE SEQUENCE [LARGE SCALE GENOMIC DNA]</scope>
    <source>
        <strain evidence="2">Peat soil MAG SbF1</strain>
    </source>
</reference>
<dbReference type="AlphaFoldDB" id="A0A2U3KHI5"/>
<accession>A0A2U3KHI5</accession>
<proteinExistence type="predicted"/>
<gene>
    <name evidence="1" type="ORF">SBF1_200014</name>
</gene>
<organism evidence="1 2">
    <name type="scientific">Candidatus Desulfosporosinus infrequens</name>
    <dbReference type="NCBI Taxonomy" id="2043169"/>
    <lineage>
        <taxon>Bacteria</taxon>
        <taxon>Bacillati</taxon>
        <taxon>Bacillota</taxon>
        <taxon>Clostridia</taxon>
        <taxon>Eubacteriales</taxon>
        <taxon>Desulfitobacteriaceae</taxon>
        <taxon>Desulfosporosinus</taxon>
    </lineage>
</organism>
<sequence length="67" mass="6830">MISICIAGAVAHVFGLLGCTAGVTVLEEAAGVGWAGTGAFCAHPVSDINNNADTTKDAFFMIGLHFF</sequence>
<evidence type="ECO:0000313" key="1">
    <source>
        <dbReference type="EMBL" id="SPF38990.1"/>
    </source>
</evidence>